<evidence type="ECO:0000313" key="2">
    <source>
        <dbReference type="Proteomes" id="UP000011116"/>
    </source>
</evidence>
<reference evidence="2" key="1">
    <citation type="journal article" date="2012" name="Nature">
        <title>A physical, genetic and functional sequence assembly of the barley genome.</title>
        <authorList>
            <consortium name="The International Barley Genome Sequencing Consortium"/>
            <person name="Mayer K.F."/>
            <person name="Waugh R."/>
            <person name="Brown J.W."/>
            <person name="Schulman A."/>
            <person name="Langridge P."/>
            <person name="Platzer M."/>
            <person name="Fincher G.B."/>
            <person name="Muehlbauer G.J."/>
            <person name="Sato K."/>
            <person name="Close T.J."/>
            <person name="Wise R.P."/>
            <person name="Stein N."/>
        </authorList>
    </citation>
    <scope>NUCLEOTIDE SEQUENCE [LARGE SCALE GENOMIC DNA]</scope>
    <source>
        <strain evidence="2">cv. Morex</strain>
    </source>
</reference>
<organism evidence="1 2">
    <name type="scientific">Hordeum vulgare subsp. vulgare</name>
    <name type="common">Domesticated barley</name>
    <dbReference type="NCBI Taxonomy" id="112509"/>
    <lineage>
        <taxon>Eukaryota</taxon>
        <taxon>Viridiplantae</taxon>
        <taxon>Streptophyta</taxon>
        <taxon>Embryophyta</taxon>
        <taxon>Tracheophyta</taxon>
        <taxon>Spermatophyta</taxon>
        <taxon>Magnoliopsida</taxon>
        <taxon>Liliopsida</taxon>
        <taxon>Poales</taxon>
        <taxon>Poaceae</taxon>
        <taxon>BOP clade</taxon>
        <taxon>Pooideae</taxon>
        <taxon>Triticodae</taxon>
        <taxon>Triticeae</taxon>
        <taxon>Hordeinae</taxon>
        <taxon>Hordeum</taxon>
    </lineage>
</organism>
<evidence type="ECO:0000313" key="1">
    <source>
        <dbReference type="EnsemblPlants" id="HORVU.MOREX.r3.2HG0217540.1.CDS1"/>
    </source>
</evidence>
<name>A0A8I6WVH3_HORVV</name>
<keyword evidence="2" id="KW-1185">Reference proteome</keyword>
<dbReference type="Proteomes" id="UP000011116">
    <property type="component" value="Chromosome 2H"/>
</dbReference>
<dbReference type="Gramene" id="HORVU.MOREX.r3.2HG0217540.1">
    <property type="protein sequence ID" value="HORVU.MOREX.r3.2HG0217540.1.CDS1"/>
    <property type="gene ID" value="HORVU.MOREX.r3.2HG0217540"/>
</dbReference>
<reference evidence="1" key="2">
    <citation type="submission" date="2020-10" db="EMBL/GenBank/DDBJ databases">
        <authorList>
            <person name="Scholz U."/>
            <person name="Mascher M."/>
            <person name="Fiebig A."/>
        </authorList>
    </citation>
    <scope>NUCLEOTIDE SEQUENCE [LARGE SCALE GENOMIC DNA]</scope>
    <source>
        <strain evidence="1">cv. Morex</strain>
    </source>
</reference>
<dbReference type="Gramene" id="HORVU.MOREX.r2.2HG0181040.1">
    <property type="protein sequence ID" value="HORVU.MOREX.r2.2HG0181040.1.CDS.1"/>
    <property type="gene ID" value="HORVU.MOREX.r2.2HG0181040"/>
</dbReference>
<protein>
    <submittedName>
        <fullName evidence="1">Uncharacterized protein</fullName>
    </submittedName>
</protein>
<sequence>MRRERTCVLRQVYHVYAGMRRVRTCVLRQGYHVYAGIVFYPVICRESVGEEEAASLTLYWKNGMVVSSFWHLQYVIRRSVNE</sequence>
<dbReference type="AlphaFoldDB" id="A0A8I6WVH3"/>
<proteinExistence type="predicted"/>
<dbReference type="EnsemblPlants" id="HORVU.MOREX.r3.2HG0217540.1">
    <property type="protein sequence ID" value="HORVU.MOREX.r3.2HG0217540.1.CDS1"/>
    <property type="gene ID" value="HORVU.MOREX.r3.2HG0217540"/>
</dbReference>
<reference evidence="1" key="3">
    <citation type="submission" date="2022-01" db="UniProtKB">
        <authorList>
            <consortium name="EnsemblPlants"/>
        </authorList>
    </citation>
    <scope>IDENTIFICATION</scope>
    <source>
        <strain evidence="1">subsp. vulgare</strain>
    </source>
</reference>
<accession>A0A8I6WVH3</accession>